<dbReference type="InterPro" id="IPR013087">
    <property type="entry name" value="Znf_C2H2_type"/>
</dbReference>
<evidence type="ECO:0000256" key="1">
    <source>
        <dbReference type="SAM" id="MobiDB-lite"/>
    </source>
</evidence>
<name>A0A812RRI7_SYMPI</name>
<feature type="domain" description="C2H2-type" evidence="2">
    <location>
        <begin position="826"/>
        <end position="847"/>
    </location>
</feature>
<keyword evidence="4" id="KW-1185">Reference proteome</keyword>
<gene>
    <name evidence="3" type="ORF">SPIL2461_LOCUS10972</name>
</gene>
<feature type="region of interest" description="Disordered" evidence="1">
    <location>
        <begin position="1138"/>
        <end position="1170"/>
    </location>
</feature>
<evidence type="ECO:0000313" key="3">
    <source>
        <dbReference type="EMBL" id="CAE7448828.1"/>
    </source>
</evidence>
<feature type="compositionally biased region" description="Acidic residues" evidence="1">
    <location>
        <begin position="1242"/>
        <end position="1256"/>
    </location>
</feature>
<proteinExistence type="predicted"/>
<evidence type="ECO:0000259" key="2">
    <source>
        <dbReference type="PROSITE" id="PS00028"/>
    </source>
</evidence>
<dbReference type="EMBL" id="CAJNIZ010021147">
    <property type="protein sequence ID" value="CAE7448828.1"/>
    <property type="molecule type" value="Genomic_DNA"/>
</dbReference>
<sequence>MMASELNVTAANLFYPLEGLRMAGLLVGVLTLPSKATASDSHGNLFYFSRFFDPESVEHNEVQILLRTSAGALANKILSTLNSTEAKVAFEGGLRAVLAHVLEESGLKPDITRRAAGRIYQRLRSDMVSSGKVECVRAWDPGSRTFKDALCIPGHTGQPEPILAIADVPATEAGNVAQVPAAPDEHFATKEHPLPESVAQAFPTAACLRSSERSVAQQAQDLIRCCSRFGRGITGPDVCSMLGTRRKQAERILNTLVKRKRVIRVFESDGKAHANRYFDSPEACADMCNISQASKKHALRLSDGRGNKALKTRSSGRIDVTFVRRIQRTSELLERIGVLTTFDLRKAGMQDDVLGCMDSKTPAKILKAVASTEKRVGIAVTETDHIEFAFWKPTHTESSARQVAQQNAEMRKETRFQKIRRVNEKPKPPSPLALLNQPWPCRYQGPSAPPWKPMSRRVLSEDIVAERVTQPGKLEAVGGVPRTLDQKVLQHYGFNSSLVSRIQLLHGMLLRKQGFNTDAQWTPRIVDEMDLDVFLQVIGCGIYNPELDDLLLTGVEGGLATGSNLLVSEARANFMVSPSIKKQLLGPTTCAGASRTTQSIRRVMVYLVKMNLVSMADGQNSSVTGDAIHLVYKVNRYAHLDSFTTDLDSDPPVRLASFDLAKPGAVDAYWSRLRDLVKAWCDKSGEQPGGAKDYEGSGSSREDDKRPRRIVPTPKNASLPELFRRKNWKSYPWLAPHQRASLNKFFNDICLNQAHKNENRQDDSPIAQDTRIVTPKSPEVTALSRRIMVPPERVIKYCRQLTEVAGPHPSGAKVDFSSLYAVRFKCHVCGHLCFLKNSVADHYLKFHGQLLPEDESLYCEPDFYAQRLEQAKPPKVPGVKRLRKAIPSKASRLGLELGDLEVKEEQRDEMDDATWLQLLTTAECLVPLQQRAQGEPIMNPELLSESDMGFPEDYCRNRIRSILHADAKNQRLVSTLRSEQVQADRGRNRGEAGRSVARCLLLSPFETYMAWWKPDFLSAEVRKLTDCVLKQWQCSGLVSRYKQRHNARKLPGNVRPAWTLTYYSKSRMFGRSCDFVRLQEVLIGFVSPSGSNWQNPSTFVPETSEGTHILVLSDMVASERATLRAVWGDSDFYSQALGKKPPWQVHHEDQEEDEEEEEEDAPAAKASGIQSHLQLTSDEPTLQSVRADLVVPQCVSPFVKWLVAPKEELAKMMPAPVEPIDPQRCLCAEAKETADGEPDRQEDSEEEEEEDDDDIGGDALPSSSRSQQPEAEKTCKARSKQSSALETDTDPSVLKKAFKEFSAAFLEIPADTDEEELLDSVAFILKTVHSISAAAPGSGKSADFLLPAASFTQLQASYAAHRQGARQKRKTQTLTLSLALACLEELRLLAPFPCGQDFCEVLSHVAAPYCFSQQGNVEESSEAAQFFCKFDLGRHWLWPYLEHAPLDCLRKAAACVLQAADIRSDGALLQRCFLPCNLVAPCAWVHARGTLNVPVLRCLVLRLLQQLLKAPLASVPELAKDCGAQGGGVLDMCELTYLLELAVKAGVVEKRLSGSSSNCRNTSEQETPRYRCVLLRCSGA</sequence>
<protein>
    <recommendedName>
        <fullName evidence="2">C2H2-type domain-containing protein</fullName>
    </recommendedName>
</protein>
<evidence type="ECO:0000313" key="4">
    <source>
        <dbReference type="Proteomes" id="UP000649617"/>
    </source>
</evidence>
<feature type="compositionally biased region" description="Basic and acidic residues" evidence="1">
    <location>
        <begin position="692"/>
        <end position="706"/>
    </location>
</feature>
<organism evidence="3 4">
    <name type="scientific">Symbiodinium pilosum</name>
    <name type="common">Dinoflagellate</name>
    <dbReference type="NCBI Taxonomy" id="2952"/>
    <lineage>
        <taxon>Eukaryota</taxon>
        <taxon>Sar</taxon>
        <taxon>Alveolata</taxon>
        <taxon>Dinophyceae</taxon>
        <taxon>Suessiales</taxon>
        <taxon>Symbiodiniaceae</taxon>
        <taxon>Symbiodinium</taxon>
    </lineage>
</organism>
<accession>A0A812RRI7</accession>
<comment type="caution">
    <text evidence="3">The sequence shown here is derived from an EMBL/GenBank/DDBJ whole genome shotgun (WGS) entry which is preliminary data.</text>
</comment>
<dbReference type="PROSITE" id="PS00028">
    <property type="entry name" value="ZINC_FINGER_C2H2_1"/>
    <property type="match status" value="1"/>
</dbReference>
<dbReference type="OrthoDB" id="431852at2759"/>
<feature type="compositionally biased region" description="Acidic residues" evidence="1">
    <location>
        <begin position="1150"/>
        <end position="1161"/>
    </location>
</feature>
<dbReference type="Proteomes" id="UP000649617">
    <property type="component" value="Unassembled WGS sequence"/>
</dbReference>
<feature type="region of interest" description="Disordered" evidence="1">
    <location>
        <begin position="1232"/>
        <end position="1289"/>
    </location>
</feature>
<reference evidence="3" key="1">
    <citation type="submission" date="2021-02" db="EMBL/GenBank/DDBJ databases">
        <authorList>
            <person name="Dougan E. K."/>
            <person name="Rhodes N."/>
            <person name="Thang M."/>
            <person name="Chan C."/>
        </authorList>
    </citation>
    <scope>NUCLEOTIDE SEQUENCE</scope>
</reference>
<feature type="region of interest" description="Disordered" evidence="1">
    <location>
        <begin position="686"/>
        <end position="715"/>
    </location>
</feature>
<feature type="compositionally biased region" description="Basic and acidic residues" evidence="1">
    <location>
        <begin position="1232"/>
        <end position="1241"/>
    </location>
</feature>